<dbReference type="InterPro" id="IPR036390">
    <property type="entry name" value="WH_DNA-bd_sf"/>
</dbReference>
<evidence type="ECO:0000256" key="1">
    <source>
        <dbReference type="ARBA" id="ARBA00023015"/>
    </source>
</evidence>
<gene>
    <name evidence="5" type="ORF">ABQM86_13285</name>
</gene>
<proteinExistence type="predicted"/>
<dbReference type="PROSITE" id="PS50949">
    <property type="entry name" value="HTH_GNTR"/>
    <property type="match status" value="1"/>
</dbReference>
<accession>A0AB39YJJ9</accession>
<protein>
    <submittedName>
        <fullName evidence="5">GntR family transcriptional regulator</fullName>
    </submittedName>
</protein>
<dbReference type="EMBL" id="CP165735">
    <property type="protein sequence ID" value="XDV69946.1"/>
    <property type="molecule type" value="Genomic_DNA"/>
</dbReference>
<evidence type="ECO:0000259" key="4">
    <source>
        <dbReference type="PROSITE" id="PS50949"/>
    </source>
</evidence>
<evidence type="ECO:0000256" key="3">
    <source>
        <dbReference type="ARBA" id="ARBA00023163"/>
    </source>
</evidence>
<dbReference type="Gene3D" id="1.10.10.10">
    <property type="entry name" value="Winged helix-like DNA-binding domain superfamily/Winged helix DNA-binding domain"/>
    <property type="match status" value="1"/>
</dbReference>
<organism evidence="5">
    <name type="scientific">Paenarthrobacter sp. AMU7</name>
    <dbReference type="NCBI Taxonomy" id="3162492"/>
    <lineage>
        <taxon>Bacteria</taxon>
        <taxon>Bacillati</taxon>
        <taxon>Actinomycetota</taxon>
        <taxon>Actinomycetes</taxon>
        <taxon>Micrococcales</taxon>
        <taxon>Micrococcaceae</taxon>
        <taxon>Paenarthrobacter</taxon>
    </lineage>
</organism>
<keyword evidence="1" id="KW-0805">Transcription regulation</keyword>
<name>A0AB39YJJ9_9MICC</name>
<sequence>MIDDTKPIFLQIAELIENGIVDGTMAEESQVPSTNEFAAFHRINPATAAKGVNVLVDSGILYKRRGIGMFVATGARAQLIARRTEEFVEQYVKPLVLEARKLGISAEQLNTMIERSSGLAPESGTDKERSAAL</sequence>
<dbReference type="GO" id="GO:0003700">
    <property type="term" value="F:DNA-binding transcription factor activity"/>
    <property type="evidence" value="ECO:0007669"/>
    <property type="project" value="InterPro"/>
</dbReference>
<dbReference type="PANTHER" id="PTHR38445:SF10">
    <property type="entry name" value="GNTR-FAMILY TRANSCRIPTIONAL REGULATOR"/>
    <property type="match status" value="1"/>
</dbReference>
<dbReference type="GO" id="GO:0003677">
    <property type="term" value="F:DNA binding"/>
    <property type="evidence" value="ECO:0007669"/>
    <property type="project" value="UniProtKB-KW"/>
</dbReference>
<dbReference type="PANTHER" id="PTHR38445">
    <property type="entry name" value="HTH-TYPE TRANSCRIPTIONAL REPRESSOR YTRA"/>
    <property type="match status" value="1"/>
</dbReference>
<feature type="domain" description="HTH gntR-type" evidence="4">
    <location>
        <begin position="6"/>
        <end position="74"/>
    </location>
</feature>
<dbReference type="InterPro" id="IPR036388">
    <property type="entry name" value="WH-like_DNA-bd_sf"/>
</dbReference>
<evidence type="ECO:0000313" key="5">
    <source>
        <dbReference type="EMBL" id="XDV69946.1"/>
    </source>
</evidence>
<dbReference type="SUPFAM" id="SSF46785">
    <property type="entry name" value="Winged helix' DNA-binding domain"/>
    <property type="match status" value="1"/>
</dbReference>
<dbReference type="InterPro" id="IPR000524">
    <property type="entry name" value="Tscrpt_reg_HTH_GntR"/>
</dbReference>
<evidence type="ECO:0000256" key="2">
    <source>
        <dbReference type="ARBA" id="ARBA00023125"/>
    </source>
</evidence>
<keyword evidence="3" id="KW-0804">Transcription</keyword>
<keyword evidence="2" id="KW-0238">DNA-binding</keyword>
<reference evidence="5" key="1">
    <citation type="submission" date="2024-07" db="EMBL/GenBank/DDBJ databases">
        <authorList>
            <person name="Li J."/>
            <person name="Wei H."/>
            <person name="Ma J."/>
        </authorList>
    </citation>
    <scope>NUCLEOTIDE SEQUENCE</scope>
    <source>
        <strain evidence="5">AMU7</strain>
    </source>
</reference>
<dbReference type="AlphaFoldDB" id="A0AB39YJJ9"/>
<dbReference type="RefSeq" id="WP_207593882.1">
    <property type="nucleotide sequence ID" value="NZ_CP165735.1"/>
</dbReference>